<dbReference type="EMBL" id="VSRR010086797">
    <property type="protein sequence ID" value="MPC91161.1"/>
    <property type="molecule type" value="Genomic_DNA"/>
</dbReference>
<name>A0A5B7J034_PORTR</name>
<dbReference type="AlphaFoldDB" id="A0A5B7J034"/>
<protein>
    <submittedName>
        <fullName evidence="1">Uncharacterized protein</fullName>
    </submittedName>
</protein>
<gene>
    <name evidence="1" type="ORF">E2C01_086180</name>
</gene>
<evidence type="ECO:0000313" key="2">
    <source>
        <dbReference type="Proteomes" id="UP000324222"/>
    </source>
</evidence>
<accession>A0A5B7J034</accession>
<proteinExistence type="predicted"/>
<evidence type="ECO:0000313" key="1">
    <source>
        <dbReference type="EMBL" id="MPC91161.1"/>
    </source>
</evidence>
<organism evidence="1 2">
    <name type="scientific">Portunus trituberculatus</name>
    <name type="common">Swimming crab</name>
    <name type="synonym">Neptunus trituberculatus</name>
    <dbReference type="NCBI Taxonomy" id="210409"/>
    <lineage>
        <taxon>Eukaryota</taxon>
        <taxon>Metazoa</taxon>
        <taxon>Ecdysozoa</taxon>
        <taxon>Arthropoda</taxon>
        <taxon>Crustacea</taxon>
        <taxon>Multicrustacea</taxon>
        <taxon>Malacostraca</taxon>
        <taxon>Eumalacostraca</taxon>
        <taxon>Eucarida</taxon>
        <taxon>Decapoda</taxon>
        <taxon>Pleocyemata</taxon>
        <taxon>Brachyura</taxon>
        <taxon>Eubrachyura</taxon>
        <taxon>Portunoidea</taxon>
        <taxon>Portunidae</taxon>
        <taxon>Portuninae</taxon>
        <taxon>Portunus</taxon>
    </lineage>
</organism>
<dbReference type="Proteomes" id="UP000324222">
    <property type="component" value="Unassembled WGS sequence"/>
</dbReference>
<keyword evidence="2" id="KW-1185">Reference proteome</keyword>
<sequence>MDTSLALKDLSVRGNLYTECPILTQRCGAKQPCQDPREIGSIHGAQMTPTAVLRVLEPSALPLR</sequence>
<reference evidence="1 2" key="1">
    <citation type="submission" date="2019-05" db="EMBL/GenBank/DDBJ databases">
        <title>Another draft genome of Portunus trituberculatus and its Hox gene families provides insights of decapod evolution.</title>
        <authorList>
            <person name="Jeong J.-H."/>
            <person name="Song I."/>
            <person name="Kim S."/>
            <person name="Choi T."/>
            <person name="Kim D."/>
            <person name="Ryu S."/>
            <person name="Kim W."/>
        </authorList>
    </citation>
    <scope>NUCLEOTIDE SEQUENCE [LARGE SCALE GENOMIC DNA]</scope>
    <source>
        <tissue evidence="1">Muscle</tissue>
    </source>
</reference>
<comment type="caution">
    <text evidence="1">The sequence shown here is derived from an EMBL/GenBank/DDBJ whole genome shotgun (WGS) entry which is preliminary data.</text>
</comment>